<dbReference type="SUPFAM" id="SSF52218">
    <property type="entry name" value="Flavoproteins"/>
    <property type="match status" value="1"/>
</dbReference>
<name>A0AA41ZC60_9SPHN</name>
<dbReference type="RefSeq" id="WP_265271308.1">
    <property type="nucleotide sequence ID" value="NZ_JANFAV010000021.1"/>
</dbReference>
<dbReference type="Proteomes" id="UP001165565">
    <property type="component" value="Unassembled WGS sequence"/>
</dbReference>
<gene>
    <name evidence="2" type="ORF">NEE01_21310</name>
</gene>
<dbReference type="InterPro" id="IPR029039">
    <property type="entry name" value="Flavoprotein-like_sf"/>
</dbReference>
<organism evidence="2 3">
    <name type="scientific">Sphingomonas lycopersici</name>
    <dbReference type="NCBI Taxonomy" id="2951807"/>
    <lineage>
        <taxon>Bacteria</taxon>
        <taxon>Pseudomonadati</taxon>
        <taxon>Pseudomonadota</taxon>
        <taxon>Alphaproteobacteria</taxon>
        <taxon>Sphingomonadales</taxon>
        <taxon>Sphingomonadaceae</taxon>
        <taxon>Sphingomonas</taxon>
    </lineage>
</organism>
<dbReference type="PANTHER" id="PTHR30543:SF21">
    <property type="entry name" value="NAD(P)H-DEPENDENT FMN REDUCTASE LOT6"/>
    <property type="match status" value="1"/>
</dbReference>
<evidence type="ECO:0000313" key="2">
    <source>
        <dbReference type="EMBL" id="MCW6537325.1"/>
    </source>
</evidence>
<evidence type="ECO:0000313" key="3">
    <source>
        <dbReference type="Proteomes" id="UP001165565"/>
    </source>
</evidence>
<feature type="domain" description="NADPH-dependent FMN reductase-like" evidence="1">
    <location>
        <begin position="4"/>
        <end position="156"/>
    </location>
</feature>
<dbReference type="AlphaFoldDB" id="A0AA41ZC60"/>
<dbReference type="InterPro" id="IPR005025">
    <property type="entry name" value="FMN_Rdtase-like_dom"/>
</dbReference>
<dbReference type="EMBL" id="JANFAV010000021">
    <property type="protein sequence ID" value="MCW6537325.1"/>
    <property type="molecule type" value="Genomic_DNA"/>
</dbReference>
<dbReference type="GO" id="GO:0016491">
    <property type="term" value="F:oxidoreductase activity"/>
    <property type="evidence" value="ECO:0007669"/>
    <property type="project" value="InterPro"/>
</dbReference>
<reference evidence="2" key="1">
    <citation type="submission" date="2022-06" db="EMBL/GenBank/DDBJ databases">
        <title>Sphingomonas sp. nov. isolated from rhizosphere soil of tomato.</title>
        <authorList>
            <person name="Dong H."/>
            <person name="Gao R."/>
        </authorList>
    </citation>
    <scope>NUCLEOTIDE SEQUENCE</scope>
    <source>
        <strain evidence="2">MMSM24</strain>
    </source>
</reference>
<proteinExistence type="predicted"/>
<accession>A0AA41ZC60</accession>
<comment type="caution">
    <text evidence="2">The sequence shown here is derived from an EMBL/GenBank/DDBJ whole genome shotgun (WGS) entry which is preliminary data.</text>
</comment>
<keyword evidence="3" id="KW-1185">Reference proteome</keyword>
<dbReference type="Gene3D" id="3.40.50.360">
    <property type="match status" value="1"/>
</dbReference>
<dbReference type="InterPro" id="IPR050712">
    <property type="entry name" value="NAD(P)H-dep_reductase"/>
</dbReference>
<dbReference type="GO" id="GO:0010181">
    <property type="term" value="F:FMN binding"/>
    <property type="evidence" value="ECO:0007669"/>
    <property type="project" value="TreeGrafter"/>
</dbReference>
<evidence type="ECO:0000259" key="1">
    <source>
        <dbReference type="Pfam" id="PF03358"/>
    </source>
</evidence>
<dbReference type="Pfam" id="PF03358">
    <property type="entry name" value="FMN_red"/>
    <property type="match status" value="1"/>
</dbReference>
<dbReference type="GO" id="GO:0005829">
    <property type="term" value="C:cytosol"/>
    <property type="evidence" value="ECO:0007669"/>
    <property type="project" value="TreeGrafter"/>
</dbReference>
<protein>
    <submittedName>
        <fullName evidence="2">NAD(P)H-dependent oxidoreductase</fullName>
    </submittedName>
</protein>
<dbReference type="PANTHER" id="PTHR30543">
    <property type="entry name" value="CHROMATE REDUCTASE"/>
    <property type="match status" value="1"/>
</dbReference>
<sequence length="192" mass="19768">MTVRIGVISGSVRQGSHNMALAALGAARVAAAGAEAAMIDLATFDLPVYSQDIEQHACPADARRLKAAFEACDGLLIASPEHNGSIPALLKNAIDWASRPSEGESLVALTAFRGKAAGIMSASIGPFGGMRALAHLRQILGTVQMIVVPEQLAVPLAGSAFTPGRALAEPLPNTILDGLVTRLVDVAGRLRG</sequence>